<sequence length="249" mass="28908">MEKAKTIDLPWATTIQLLVILGGIPFFALLDSPFLTSYFSYDQNVSNTVMLVFYTWLLIISERKLYWLILLMTICSLGAEIIGTYIITAYRYRLDNIPIYIPLGHAVIYTTAYQLCRHSIVWRFRKPIEKNLKCIAFFVCFFSLVFLNDVGGFLCYLIFLILLATRKKPLFYLCMFFIVYFVEISGTALSTWVWYGQLNNHPEYPSTTIFPSGVAGLYGMVDIVCNFSYITVRKIIHRFKLKLNKVCTV</sequence>
<feature type="transmembrane region" description="Helical" evidence="1">
    <location>
        <begin position="65"/>
        <end position="87"/>
    </location>
</feature>
<keyword evidence="1" id="KW-0472">Membrane</keyword>
<reference evidence="3 5" key="2">
    <citation type="submission" date="2018-12" db="EMBL/GenBank/DDBJ databases">
        <authorList>
            <consortium name="Pathogen Informatics"/>
        </authorList>
    </citation>
    <scope>NUCLEOTIDE SEQUENCE [LARGE SCALE GENOMIC DNA]</scope>
    <source>
        <strain evidence="3 5">NCTC12735</strain>
        <plasmid evidence="5">5</plasmid>
    </source>
</reference>
<keyword evidence="1" id="KW-1133">Transmembrane helix</keyword>
<dbReference type="STRING" id="45056.Lade_2079"/>
<keyword evidence="4" id="KW-1185">Reference proteome</keyword>
<protein>
    <submittedName>
        <fullName evidence="2">Uncharacterized protein</fullName>
    </submittedName>
</protein>
<feature type="transmembrane region" description="Helical" evidence="1">
    <location>
        <begin position="135"/>
        <end position="163"/>
    </location>
</feature>
<proteinExistence type="predicted"/>
<evidence type="ECO:0000313" key="4">
    <source>
        <dbReference type="Proteomes" id="UP000054859"/>
    </source>
</evidence>
<keyword evidence="3" id="KW-0614">Plasmid</keyword>
<organism evidence="2 4">
    <name type="scientific">Legionella adelaidensis</name>
    <dbReference type="NCBI Taxonomy" id="45056"/>
    <lineage>
        <taxon>Bacteria</taxon>
        <taxon>Pseudomonadati</taxon>
        <taxon>Pseudomonadota</taxon>
        <taxon>Gammaproteobacteria</taxon>
        <taxon>Legionellales</taxon>
        <taxon>Legionellaceae</taxon>
        <taxon>Legionella</taxon>
    </lineage>
</organism>
<dbReference type="Proteomes" id="UP000281170">
    <property type="component" value="Plasmid 5"/>
</dbReference>
<evidence type="ECO:0000313" key="5">
    <source>
        <dbReference type="Proteomes" id="UP000281170"/>
    </source>
</evidence>
<dbReference type="EMBL" id="LNKA01000019">
    <property type="protein sequence ID" value="KTC64785.1"/>
    <property type="molecule type" value="Genomic_DNA"/>
</dbReference>
<feature type="transmembrane region" description="Helical" evidence="1">
    <location>
        <begin position="215"/>
        <end position="232"/>
    </location>
</feature>
<accession>A0A0W0R117</accession>
<evidence type="ECO:0000256" key="1">
    <source>
        <dbReference type="SAM" id="Phobius"/>
    </source>
</evidence>
<evidence type="ECO:0000313" key="2">
    <source>
        <dbReference type="EMBL" id="KTC64785.1"/>
    </source>
</evidence>
<dbReference type="OrthoDB" id="977790at2"/>
<geneLocation type="plasmid" evidence="3 5">
    <name>5</name>
</geneLocation>
<dbReference type="EMBL" id="LR134414">
    <property type="protein sequence ID" value="VEH82696.1"/>
    <property type="molecule type" value="Genomic_DNA"/>
</dbReference>
<dbReference type="KEGG" id="ladl:NCTC12735_00104"/>
<name>A0A0W0R117_9GAMM</name>
<gene>
    <name evidence="2" type="ORF">Lade_2079</name>
    <name evidence="3" type="ORF">NCTC12735_00104</name>
</gene>
<evidence type="ECO:0000313" key="3">
    <source>
        <dbReference type="EMBL" id="VEH82696.1"/>
    </source>
</evidence>
<keyword evidence="1" id="KW-0812">Transmembrane</keyword>
<dbReference type="RefSeq" id="WP_058463127.1">
    <property type="nucleotide sequence ID" value="NZ_CAAAHS010000001.1"/>
</dbReference>
<feature type="transmembrane region" description="Helical" evidence="1">
    <location>
        <begin position="170"/>
        <end position="195"/>
    </location>
</feature>
<dbReference type="Proteomes" id="UP000054859">
    <property type="component" value="Unassembled WGS sequence"/>
</dbReference>
<reference evidence="2 4" key="1">
    <citation type="submission" date="2015-11" db="EMBL/GenBank/DDBJ databases">
        <title>Identification of large and diverse effector repertoires of 38 Legionella species.</title>
        <authorList>
            <person name="Burstein D."/>
            <person name="Amaro F."/>
            <person name="Zusman T."/>
            <person name="Lifshitz Z."/>
            <person name="Cohen O."/>
            <person name="Gilbert J.A."/>
            <person name="Pupko T."/>
            <person name="Shuman H.A."/>
            <person name="Segal G."/>
        </authorList>
    </citation>
    <scope>NUCLEOTIDE SEQUENCE [LARGE SCALE GENOMIC DNA]</scope>
    <source>
        <strain evidence="2 4">1762-AUS-E</strain>
    </source>
</reference>
<feature type="transmembrane region" description="Helical" evidence="1">
    <location>
        <begin position="9"/>
        <end position="30"/>
    </location>
</feature>
<dbReference type="AlphaFoldDB" id="A0A0W0R117"/>
<dbReference type="PATRIC" id="fig|45056.6.peg.2149"/>